<feature type="repeat" description="WD" evidence="8">
    <location>
        <begin position="188"/>
        <end position="229"/>
    </location>
</feature>
<dbReference type="GO" id="GO:0003714">
    <property type="term" value="F:transcription corepressor activity"/>
    <property type="evidence" value="ECO:0007669"/>
    <property type="project" value="InterPro"/>
</dbReference>
<feature type="repeat" description="WD" evidence="8">
    <location>
        <begin position="281"/>
        <end position="322"/>
    </location>
</feature>
<evidence type="ECO:0000256" key="5">
    <source>
        <dbReference type="ARBA" id="ARBA00023163"/>
    </source>
</evidence>
<organism evidence="9 10">
    <name type="scientific">Pseudolycoriella hygida</name>
    <dbReference type="NCBI Taxonomy" id="35572"/>
    <lineage>
        <taxon>Eukaryota</taxon>
        <taxon>Metazoa</taxon>
        <taxon>Ecdysozoa</taxon>
        <taxon>Arthropoda</taxon>
        <taxon>Hexapoda</taxon>
        <taxon>Insecta</taxon>
        <taxon>Pterygota</taxon>
        <taxon>Neoptera</taxon>
        <taxon>Endopterygota</taxon>
        <taxon>Diptera</taxon>
        <taxon>Nematocera</taxon>
        <taxon>Sciaroidea</taxon>
        <taxon>Sciaridae</taxon>
        <taxon>Pseudolycoriella</taxon>
    </lineage>
</organism>
<keyword evidence="3" id="KW-0677">Repeat</keyword>
<reference evidence="9" key="1">
    <citation type="submission" date="2022-07" db="EMBL/GenBank/DDBJ databases">
        <authorList>
            <person name="Trinca V."/>
            <person name="Uliana J.V.C."/>
            <person name="Torres T.T."/>
            <person name="Ward R.J."/>
            <person name="Monesi N."/>
        </authorList>
    </citation>
    <scope>NUCLEOTIDE SEQUENCE</scope>
    <source>
        <strain evidence="9">HSMRA1968</strain>
        <tissue evidence="9">Whole embryos</tissue>
    </source>
</reference>
<dbReference type="PROSITE" id="PS00678">
    <property type="entry name" value="WD_REPEATS_1"/>
    <property type="match status" value="1"/>
</dbReference>
<dbReference type="Pfam" id="PF00400">
    <property type="entry name" value="WD40"/>
    <property type="match status" value="6"/>
</dbReference>
<gene>
    <name evidence="9" type="primary">ebi_6</name>
    <name evidence="9" type="ORF">Bhyg_00530</name>
</gene>
<dbReference type="PRINTS" id="PR00320">
    <property type="entry name" value="GPROTEINBRPT"/>
</dbReference>
<feature type="repeat" description="WD" evidence="8">
    <location>
        <begin position="15"/>
        <end position="56"/>
    </location>
</feature>
<evidence type="ECO:0000256" key="4">
    <source>
        <dbReference type="ARBA" id="ARBA00023015"/>
    </source>
</evidence>
<accession>A0A9Q0S6N5</accession>
<comment type="caution">
    <text evidence="9">The sequence shown here is derived from an EMBL/GenBank/DDBJ whole genome shotgun (WGS) entry which is preliminary data.</text>
</comment>
<dbReference type="InterPro" id="IPR015943">
    <property type="entry name" value="WD40/YVTN_repeat-like_dom_sf"/>
</dbReference>
<comment type="similarity">
    <text evidence="7">Belongs to the WD repeat EBI family.</text>
</comment>
<evidence type="ECO:0000256" key="8">
    <source>
        <dbReference type="PROSITE-ProRule" id="PRU00221"/>
    </source>
</evidence>
<evidence type="ECO:0000256" key="6">
    <source>
        <dbReference type="ARBA" id="ARBA00023242"/>
    </source>
</evidence>
<dbReference type="GO" id="GO:0000118">
    <property type="term" value="C:histone deacetylase complex"/>
    <property type="evidence" value="ECO:0007669"/>
    <property type="project" value="TreeGrafter"/>
</dbReference>
<dbReference type="PANTHER" id="PTHR22846">
    <property type="entry name" value="WD40 REPEAT PROTEIN"/>
    <property type="match status" value="1"/>
</dbReference>
<dbReference type="SUPFAM" id="SSF50978">
    <property type="entry name" value="WD40 repeat-like"/>
    <property type="match status" value="1"/>
</dbReference>
<keyword evidence="2 8" id="KW-0853">WD repeat</keyword>
<dbReference type="InterPro" id="IPR045183">
    <property type="entry name" value="Ebi-like"/>
</dbReference>
<feature type="repeat" description="WD" evidence="8">
    <location>
        <begin position="230"/>
        <end position="280"/>
    </location>
</feature>
<dbReference type="InterPro" id="IPR019775">
    <property type="entry name" value="WD40_repeat_CS"/>
</dbReference>
<evidence type="ECO:0000256" key="1">
    <source>
        <dbReference type="ARBA" id="ARBA00004123"/>
    </source>
</evidence>
<keyword evidence="4" id="KW-0805">Transcription regulation</keyword>
<evidence type="ECO:0000256" key="2">
    <source>
        <dbReference type="ARBA" id="ARBA00022574"/>
    </source>
</evidence>
<keyword evidence="5" id="KW-0804">Transcription</keyword>
<evidence type="ECO:0000256" key="7">
    <source>
        <dbReference type="ARBA" id="ARBA00025741"/>
    </source>
</evidence>
<sequence length="356" mass="39414">MDVDQSISSSKVTVLSGHEGEVYDCAWSPVTDLFATGSTDGTARIWNMREGSKNQKELVLPHWFQSFGPKKKTYKIIPSLSWNATTGCSDGCVRIWSPEGTLTETWGEYDGEIFSLKWNKQESYIVTAGDDGTMIWDVPTGLSHKTFRFHPGVVYDVDWQTNTSFASCSSDSSIHVCDIGEKRPIKFFKGHTEEVNAIQWDPQGQLLVSCSDDKTIKIWSMNQDTCVHDLQAHSNVVRNVRWSPTGPGTTNPNMNSIVASASFDFTACLWDVERGTCISTLTKHTDAVYSVAFSPDGKYLASGGNDKYVYIWNVHSGELIHSYKGTGGMYVVCWNSRGNKVGAGSFDGNAFVLDLQ</sequence>
<keyword evidence="6" id="KW-0539">Nucleus</keyword>
<name>A0A9Q0S6N5_9DIPT</name>
<dbReference type="InterPro" id="IPR036322">
    <property type="entry name" value="WD40_repeat_dom_sf"/>
</dbReference>
<dbReference type="InterPro" id="IPR001680">
    <property type="entry name" value="WD40_rpt"/>
</dbReference>
<dbReference type="OrthoDB" id="1367865at2759"/>
<dbReference type="InterPro" id="IPR020472">
    <property type="entry name" value="WD40_PAC1"/>
</dbReference>
<dbReference type="GO" id="GO:0006357">
    <property type="term" value="P:regulation of transcription by RNA polymerase II"/>
    <property type="evidence" value="ECO:0007669"/>
    <property type="project" value="TreeGrafter"/>
</dbReference>
<dbReference type="CDD" id="cd00200">
    <property type="entry name" value="WD40"/>
    <property type="match status" value="1"/>
</dbReference>
<dbReference type="Gene3D" id="2.130.10.10">
    <property type="entry name" value="YVTN repeat-like/Quinoprotein amine dehydrogenase"/>
    <property type="match status" value="1"/>
</dbReference>
<evidence type="ECO:0000256" key="3">
    <source>
        <dbReference type="ARBA" id="ARBA00022737"/>
    </source>
</evidence>
<proteinExistence type="inferred from homology"/>
<dbReference type="PROSITE" id="PS50082">
    <property type="entry name" value="WD_REPEATS_2"/>
    <property type="match status" value="4"/>
</dbReference>
<evidence type="ECO:0000313" key="10">
    <source>
        <dbReference type="Proteomes" id="UP001151699"/>
    </source>
</evidence>
<dbReference type="PANTHER" id="PTHR22846:SF2">
    <property type="entry name" value="F-BOX-LIKE_WD REPEAT-CONTAINING PROTEIN EBI"/>
    <property type="match status" value="1"/>
</dbReference>
<dbReference type="AlphaFoldDB" id="A0A9Q0S6N5"/>
<keyword evidence="10" id="KW-1185">Reference proteome</keyword>
<dbReference type="EMBL" id="WJQU01000001">
    <property type="protein sequence ID" value="KAJ6645325.1"/>
    <property type="molecule type" value="Genomic_DNA"/>
</dbReference>
<comment type="subcellular location">
    <subcellularLocation>
        <location evidence="1">Nucleus</location>
    </subcellularLocation>
</comment>
<dbReference type="Proteomes" id="UP001151699">
    <property type="component" value="Chromosome A"/>
</dbReference>
<dbReference type="SMART" id="SM00320">
    <property type="entry name" value="WD40"/>
    <property type="match status" value="8"/>
</dbReference>
<protein>
    <submittedName>
        <fullName evidence="9">F-box-like/WD repeat-containing protein ebi</fullName>
    </submittedName>
</protein>
<evidence type="ECO:0000313" key="9">
    <source>
        <dbReference type="EMBL" id="KAJ6645325.1"/>
    </source>
</evidence>
<dbReference type="FunFam" id="2.130.10.10:FF:000218">
    <property type="entry name" value="WD40 repeat-containing protein HOS15"/>
    <property type="match status" value="1"/>
</dbReference>
<dbReference type="PROSITE" id="PS50294">
    <property type="entry name" value="WD_REPEATS_REGION"/>
    <property type="match status" value="3"/>
</dbReference>